<feature type="coiled-coil region" evidence="1">
    <location>
        <begin position="61"/>
        <end position="92"/>
    </location>
</feature>
<protein>
    <recommendedName>
        <fullName evidence="2">Dynamin-like GTPase OPA1 C-terminal domain-containing protein</fullName>
    </recommendedName>
</protein>
<comment type="caution">
    <text evidence="3">The sequence shown here is derived from an EMBL/GenBank/DDBJ whole genome shotgun (WGS) entry which is preliminary data.</text>
</comment>
<dbReference type="InterPro" id="IPR045817">
    <property type="entry name" value="OPA1_C"/>
</dbReference>
<name>A0AA39IDF0_9BILA</name>
<accession>A0AA39IDF0</accession>
<feature type="domain" description="Dynamin-like GTPase OPA1 C-terminal" evidence="2">
    <location>
        <begin position="139"/>
        <end position="400"/>
    </location>
</feature>
<evidence type="ECO:0000256" key="1">
    <source>
        <dbReference type="SAM" id="Coils"/>
    </source>
</evidence>
<dbReference type="EMBL" id="JAUCMV010000001">
    <property type="protein sequence ID" value="KAK0422350.1"/>
    <property type="molecule type" value="Genomic_DNA"/>
</dbReference>
<dbReference type="Pfam" id="PF19434">
    <property type="entry name" value="OPA1_C"/>
    <property type="match status" value="1"/>
</dbReference>
<keyword evidence="1" id="KW-0175">Coiled coil</keyword>
<evidence type="ECO:0000313" key="4">
    <source>
        <dbReference type="Proteomes" id="UP001175271"/>
    </source>
</evidence>
<evidence type="ECO:0000259" key="2">
    <source>
        <dbReference type="Pfam" id="PF19434"/>
    </source>
</evidence>
<evidence type="ECO:0000313" key="3">
    <source>
        <dbReference type="EMBL" id="KAK0422350.1"/>
    </source>
</evidence>
<proteinExistence type="predicted"/>
<sequence>MERERARELGGGAQKKTSGEHITFSWKILKATFCKLKDAEAGKQANNDHTDEMTNVNQAQLQKLQDEMLKTQSQYQRELERLEKENTVLRQRLLLKDTGAQKRARKLKELDRDELFDKARGEILDHIVNLSLLGADEWERLLRDKLWQSFTSHVFDHILMPASAVDSAQSFNTITDIKLKHWADKELAKKSIHKHIDSETSSNDDKIFHRLKHAAVETVMDEHQWDNKALDYLRVIQLNAMADRVIPDRISWERACNFMAKVAQERLNEVSRSIGESRGPSFWGKWVQWQTPSKENQTNAHIQQELLAILRDSPNHKQHLLDDDLTVVRRNLETRGLCEIKNDEAVKRQWRLIYREHFLKRTLQVAPVTAVIQHQHCKQGVNESDLDYHVGVLFYRIEKMRQP</sequence>
<organism evidence="3 4">
    <name type="scientific">Steinernema hermaphroditum</name>
    <dbReference type="NCBI Taxonomy" id="289476"/>
    <lineage>
        <taxon>Eukaryota</taxon>
        <taxon>Metazoa</taxon>
        <taxon>Ecdysozoa</taxon>
        <taxon>Nematoda</taxon>
        <taxon>Chromadorea</taxon>
        <taxon>Rhabditida</taxon>
        <taxon>Tylenchina</taxon>
        <taxon>Panagrolaimomorpha</taxon>
        <taxon>Strongyloidoidea</taxon>
        <taxon>Steinernematidae</taxon>
        <taxon>Steinernema</taxon>
    </lineage>
</organism>
<reference evidence="3" key="1">
    <citation type="submission" date="2023-06" db="EMBL/GenBank/DDBJ databases">
        <title>Genomic analysis of the entomopathogenic nematode Steinernema hermaphroditum.</title>
        <authorList>
            <person name="Schwarz E.M."/>
            <person name="Heppert J.K."/>
            <person name="Baniya A."/>
            <person name="Schwartz H.T."/>
            <person name="Tan C.-H."/>
            <person name="Antoshechkin I."/>
            <person name="Sternberg P.W."/>
            <person name="Goodrich-Blair H."/>
            <person name="Dillman A.R."/>
        </authorList>
    </citation>
    <scope>NUCLEOTIDE SEQUENCE</scope>
    <source>
        <strain evidence="3">PS9179</strain>
        <tissue evidence="3">Whole animal</tissue>
    </source>
</reference>
<keyword evidence="4" id="KW-1185">Reference proteome</keyword>
<gene>
    <name evidence="3" type="ORF">QR680_007519</name>
</gene>
<dbReference type="Proteomes" id="UP001175271">
    <property type="component" value="Unassembled WGS sequence"/>
</dbReference>
<dbReference type="AlphaFoldDB" id="A0AA39IDF0"/>